<evidence type="ECO:0000256" key="6">
    <source>
        <dbReference type="NCBIfam" id="TIGR01227"/>
    </source>
</evidence>
<keyword evidence="4 5" id="KW-0464">Manganese</keyword>
<dbReference type="EMBL" id="QGTW01000004">
    <property type="protein sequence ID" value="PWW29409.1"/>
    <property type="molecule type" value="Genomic_DNA"/>
</dbReference>
<evidence type="ECO:0000256" key="4">
    <source>
        <dbReference type="ARBA" id="ARBA00023211"/>
    </source>
</evidence>
<dbReference type="GO" id="GO:0019556">
    <property type="term" value="P:L-histidine catabolic process to glutamate and formamide"/>
    <property type="evidence" value="ECO:0007669"/>
    <property type="project" value="UniProtKB-UniRule"/>
</dbReference>
<keyword evidence="1 5" id="KW-0479">Metal-binding</keyword>
<evidence type="ECO:0000256" key="8">
    <source>
        <dbReference type="PROSITE-ProRule" id="PRU00742"/>
    </source>
</evidence>
<organism evidence="9 10">
    <name type="scientific">Cytobacillus oceanisediminis</name>
    <dbReference type="NCBI Taxonomy" id="665099"/>
    <lineage>
        <taxon>Bacteria</taxon>
        <taxon>Bacillati</taxon>
        <taxon>Bacillota</taxon>
        <taxon>Bacilli</taxon>
        <taxon>Bacillales</taxon>
        <taxon>Bacillaceae</taxon>
        <taxon>Cytobacillus</taxon>
    </lineage>
</organism>
<feature type="binding site" evidence="7">
    <location>
        <position position="248"/>
    </location>
    <ligand>
        <name>Mn(2+)</name>
        <dbReference type="ChEBI" id="CHEBI:29035"/>
        <label>1</label>
    </ligand>
</feature>
<dbReference type="OrthoDB" id="9788689at2"/>
<reference evidence="9 10" key="1">
    <citation type="submission" date="2018-05" db="EMBL/GenBank/DDBJ databases">
        <title>Freshwater and sediment microbial communities from various areas in North America, analyzing microbe dynamics in response to fracking.</title>
        <authorList>
            <person name="Lamendella R."/>
        </authorList>
    </citation>
    <scope>NUCLEOTIDE SEQUENCE [LARGE SCALE GENOMIC DNA]</scope>
    <source>
        <strain evidence="9 10">15_TX</strain>
    </source>
</reference>
<dbReference type="EC" id="3.5.3.8" evidence="5 6"/>
<name>A0A2V2ZY44_9BACI</name>
<dbReference type="PANTHER" id="PTHR11358">
    <property type="entry name" value="ARGINASE/AGMATINASE"/>
    <property type="match status" value="1"/>
</dbReference>
<sequence>MYIQPSSNHWIGRIDSETDPLSFRFHQQVKLMDLTADTEEAGAGQSFGLIGFRCDEGVIRNRGRRGAAKAPEEVRLAIAKLPWHLPPNANVFDTGDIECVGENMEEAQAELGKAVSSLFKKGVTPVIIGGGHETFYGHYLGVREYLGPEASVGIINIDAHFDMRPYDQQTSSGTMFKQILDQDQNCGYLAAGIQKLGNTAALFETARKYNVSYILEEQLSSAETAGALKQIDDFAVQYDTLILTLCTDAIISSFAPGVSAPSPFGLDPKTVRKLVRYIVSKDKTISFDVCEVNPSFDEGKKTIALAAHFIKEALMNFNK</sequence>
<dbReference type="GO" id="GO:0008783">
    <property type="term" value="F:agmatinase activity"/>
    <property type="evidence" value="ECO:0007669"/>
    <property type="project" value="TreeGrafter"/>
</dbReference>
<dbReference type="SUPFAM" id="SSF52768">
    <property type="entry name" value="Arginase/deacetylase"/>
    <property type="match status" value="1"/>
</dbReference>
<gene>
    <name evidence="5" type="primary">hutG</name>
    <name evidence="9" type="ORF">DFO73_10440</name>
</gene>
<proteinExistence type="inferred from homology"/>
<comment type="function">
    <text evidence="5">Catalyzes the conversion of N-formimidoyl-L-glutamate to L-glutamate and formamide.</text>
</comment>
<evidence type="ECO:0000256" key="2">
    <source>
        <dbReference type="ARBA" id="ARBA00022801"/>
    </source>
</evidence>
<feature type="binding site" evidence="5">
    <location>
        <position position="158"/>
    </location>
    <ligand>
        <name>Mn(2+)</name>
        <dbReference type="ChEBI" id="CHEBI:29035"/>
        <label>2</label>
    </ligand>
</feature>
<dbReference type="HAMAP" id="MF_00737">
    <property type="entry name" value="Formimidoylglutam"/>
    <property type="match status" value="1"/>
</dbReference>
<feature type="binding site" evidence="5 7">
    <location>
        <position position="162"/>
    </location>
    <ligand>
        <name>Mn(2+)</name>
        <dbReference type="ChEBI" id="CHEBI:29035"/>
        <label>1</label>
    </ligand>
</feature>
<dbReference type="PIRSF" id="PIRSF036979">
    <property type="entry name" value="Arginase"/>
    <property type="match status" value="1"/>
</dbReference>
<dbReference type="InterPro" id="IPR006035">
    <property type="entry name" value="Ureohydrolase"/>
</dbReference>
<dbReference type="InterPro" id="IPR023696">
    <property type="entry name" value="Ureohydrolase_dom_sf"/>
</dbReference>
<dbReference type="GO" id="GO:0019557">
    <property type="term" value="P:L-histidine catabolic process to glutamate and formate"/>
    <property type="evidence" value="ECO:0007669"/>
    <property type="project" value="UniProtKB-UniPathway"/>
</dbReference>
<comment type="similarity">
    <text evidence="5 8">Belongs to the arginase family.</text>
</comment>
<comment type="caution">
    <text evidence="9">The sequence shown here is derived from an EMBL/GenBank/DDBJ whole genome shotgun (WGS) entry which is preliminary data.</text>
</comment>
<comment type="cofactor">
    <cofactor evidence="5 7">
        <name>Mn(2+)</name>
        <dbReference type="ChEBI" id="CHEBI:29035"/>
    </cofactor>
    <text evidence="5 7">Binds 2 manganese ions per subunit.</text>
</comment>
<feature type="binding site" evidence="5 7">
    <location>
        <position position="132"/>
    </location>
    <ligand>
        <name>Mn(2+)</name>
        <dbReference type="ChEBI" id="CHEBI:29035"/>
        <label>1</label>
    </ligand>
</feature>
<dbReference type="Gene3D" id="3.40.800.10">
    <property type="entry name" value="Ureohydrolase domain"/>
    <property type="match status" value="1"/>
</dbReference>
<evidence type="ECO:0000313" key="9">
    <source>
        <dbReference type="EMBL" id="PWW29409.1"/>
    </source>
</evidence>
<accession>A0A2V2ZY44</accession>
<feature type="binding site" evidence="5">
    <location>
        <position position="248"/>
    </location>
    <ligand>
        <name>Mn(2+)</name>
        <dbReference type="ChEBI" id="CHEBI:29035"/>
        <label>2</label>
    </ligand>
</feature>
<dbReference type="GO" id="GO:0030145">
    <property type="term" value="F:manganese ion binding"/>
    <property type="evidence" value="ECO:0007669"/>
    <property type="project" value="UniProtKB-UniRule"/>
</dbReference>
<protein>
    <recommendedName>
        <fullName evidence="5 6">Formimidoylglutamase</fullName>
        <ecNumber evidence="5 6">3.5.3.8</ecNumber>
    </recommendedName>
    <alternativeName>
        <fullName evidence="5">Formiminoglutamase</fullName>
    </alternativeName>
    <alternativeName>
        <fullName evidence="5">Formiminoglutamate hydrolase</fullName>
    </alternativeName>
</protein>
<feature type="binding site" evidence="5 7">
    <location>
        <position position="158"/>
    </location>
    <ligand>
        <name>Mn(2+)</name>
        <dbReference type="ChEBI" id="CHEBI:29035"/>
        <label>1</label>
    </ligand>
</feature>
<dbReference type="Proteomes" id="UP000247150">
    <property type="component" value="Unassembled WGS sequence"/>
</dbReference>
<keyword evidence="2 5" id="KW-0378">Hydrolase</keyword>
<evidence type="ECO:0000256" key="7">
    <source>
        <dbReference type="PIRSR" id="PIRSR036979-1"/>
    </source>
</evidence>
<dbReference type="UniPathway" id="UPA00379">
    <property type="reaction ID" value="UER00552"/>
</dbReference>
<dbReference type="RefSeq" id="WP_110064479.1">
    <property type="nucleotide sequence ID" value="NZ_QGTW01000004.1"/>
</dbReference>
<keyword evidence="3 5" id="KW-0369">Histidine metabolism</keyword>
<feature type="binding site" evidence="5">
    <location>
        <position position="160"/>
    </location>
    <ligand>
        <name>Mn(2+)</name>
        <dbReference type="ChEBI" id="CHEBI:29035"/>
        <label>2</label>
    </ligand>
</feature>
<dbReference type="AlphaFoldDB" id="A0A2V2ZY44"/>
<evidence type="ECO:0000256" key="3">
    <source>
        <dbReference type="ARBA" id="ARBA00022808"/>
    </source>
</evidence>
<dbReference type="CDD" id="cd09988">
    <property type="entry name" value="Formimidoylglutamase"/>
    <property type="match status" value="1"/>
</dbReference>
<dbReference type="GO" id="GO:0050415">
    <property type="term" value="F:formimidoylglutamase activity"/>
    <property type="evidence" value="ECO:0007669"/>
    <property type="project" value="UniProtKB-UniRule"/>
</dbReference>
<comment type="catalytic activity">
    <reaction evidence="5">
        <text>N-formimidoyl-L-glutamate + H2O = formamide + L-glutamate</text>
        <dbReference type="Rhea" id="RHEA:22492"/>
        <dbReference type="ChEBI" id="CHEBI:15377"/>
        <dbReference type="ChEBI" id="CHEBI:16397"/>
        <dbReference type="ChEBI" id="CHEBI:29985"/>
        <dbReference type="ChEBI" id="CHEBI:58928"/>
        <dbReference type="EC" id="3.5.3.8"/>
    </reaction>
</comment>
<dbReference type="PANTHER" id="PTHR11358:SF35">
    <property type="entry name" value="FORMIMIDOYLGLUTAMASE"/>
    <property type="match status" value="1"/>
</dbReference>
<dbReference type="PROSITE" id="PS51409">
    <property type="entry name" value="ARGINASE_2"/>
    <property type="match status" value="1"/>
</dbReference>
<feature type="binding site" evidence="5">
    <location>
        <position position="246"/>
    </location>
    <ligand>
        <name>Mn(2+)</name>
        <dbReference type="ChEBI" id="CHEBI:29035"/>
        <label>2</label>
    </ligand>
</feature>
<comment type="pathway">
    <text evidence="5">Amino-acid degradation; L-histidine degradation into L-glutamate; L-glutamate from N-formimidoyl-L-glutamate (hydrolase route): step 1/1.</text>
</comment>
<feature type="binding site" evidence="7">
    <location>
        <position position="160"/>
    </location>
    <ligand>
        <name>Mn(2+)</name>
        <dbReference type="ChEBI" id="CHEBI:29035"/>
        <label>1</label>
    </ligand>
</feature>
<feature type="binding site" evidence="5 7">
    <location>
        <position position="246"/>
    </location>
    <ligand>
        <name>Mn(2+)</name>
        <dbReference type="ChEBI" id="CHEBI:29035"/>
        <label>1</label>
    </ligand>
</feature>
<dbReference type="Pfam" id="PF00491">
    <property type="entry name" value="Arginase"/>
    <property type="match status" value="1"/>
</dbReference>
<dbReference type="InterPro" id="IPR005923">
    <property type="entry name" value="HutG"/>
</dbReference>
<evidence type="ECO:0000313" key="10">
    <source>
        <dbReference type="Proteomes" id="UP000247150"/>
    </source>
</evidence>
<dbReference type="GO" id="GO:0033389">
    <property type="term" value="P:putrescine biosynthetic process from arginine, via agmatine"/>
    <property type="evidence" value="ECO:0007669"/>
    <property type="project" value="TreeGrafter"/>
</dbReference>
<evidence type="ECO:0000256" key="5">
    <source>
        <dbReference type="HAMAP-Rule" id="MF_00737"/>
    </source>
</evidence>
<evidence type="ECO:0000256" key="1">
    <source>
        <dbReference type="ARBA" id="ARBA00022723"/>
    </source>
</evidence>
<dbReference type="NCBIfam" id="TIGR01227">
    <property type="entry name" value="hutG"/>
    <property type="match status" value="1"/>
</dbReference>